<dbReference type="RefSeq" id="WP_193703734.1">
    <property type="nucleotide sequence ID" value="NZ_WXYA01000003.1"/>
</dbReference>
<evidence type="ECO:0000313" key="1">
    <source>
        <dbReference type="EMBL" id="SOS58484.1"/>
    </source>
</evidence>
<proteinExistence type="predicted"/>
<dbReference type="Proteomes" id="UP000490060">
    <property type="component" value="Unassembled WGS sequence"/>
</dbReference>
<dbReference type="EMBL" id="OENE01000004">
    <property type="protein sequence ID" value="SOS58484.1"/>
    <property type="molecule type" value="Genomic_DNA"/>
</dbReference>
<sequence length="299" mass="35029">MTEENNFTPFERIIRELGVVKWIFKSQSMEASTNVSQVPMLHSKGRYLAGMYYVTSSEKMMLLQEYIKHYTKRFESTTNTSLVKNELLEIHKEANSILNYYNKNLTTSSKIVQDFKKNIPKIIGDKLRYLEKHRGVIVVGNLRIEHIEFGIDFHDKRMDWTYQKHNTITTNNELAFFCAKLIGFIDKFEINQSATKKESQKIKLSIKQVALKYIYEGKSITRQNSNSIIKEYGHTSGDKLYNEYTRYSSKTNRIANEETEQKLKNKIKLIESVISLLSIENQEKPRKEITDLKAKLIID</sequence>
<accession>A0A2I2LFY4</accession>
<dbReference type="AlphaFoldDB" id="A0A2I2LFY4"/>
<organism evidence="1 2">
    <name type="scientific">Tenacibaculum finnmarkense genomovar ulcerans</name>
    <dbReference type="NCBI Taxonomy" id="2781388"/>
    <lineage>
        <taxon>Bacteria</taxon>
        <taxon>Pseudomonadati</taxon>
        <taxon>Bacteroidota</taxon>
        <taxon>Flavobacteriia</taxon>
        <taxon>Flavobacteriales</taxon>
        <taxon>Flavobacteriaceae</taxon>
        <taxon>Tenacibaculum</taxon>
        <taxon>Tenacibaculum finnmarkense</taxon>
    </lineage>
</organism>
<protein>
    <submittedName>
        <fullName evidence="1">Uncharacterized protein</fullName>
    </submittedName>
</protein>
<name>A0A2I2LFY4_9FLAO</name>
<reference evidence="1 2" key="1">
    <citation type="submission" date="2017-11" db="EMBL/GenBank/DDBJ databases">
        <authorList>
            <person name="Duchaud E."/>
        </authorList>
    </citation>
    <scope>NUCLEOTIDE SEQUENCE [LARGE SCALE GENOMIC DNA]</scope>
    <source>
        <strain evidence="1 2">TNO010</strain>
    </source>
</reference>
<evidence type="ECO:0000313" key="2">
    <source>
        <dbReference type="Proteomes" id="UP000490060"/>
    </source>
</evidence>
<gene>
    <name evidence="1" type="ORF">TNO010_120291</name>
</gene>